<evidence type="ECO:0000313" key="3">
    <source>
        <dbReference type="Proteomes" id="UP001163882"/>
    </source>
</evidence>
<name>A0ABY6IRT9_9HYPH</name>
<keyword evidence="1" id="KW-0812">Transmembrane</keyword>
<evidence type="ECO:0000313" key="2">
    <source>
        <dbReference type="EMBL" id="UYQ73330.1"/>
    </source>
</evidence>
<accession>A0ABY6IRT9</accession>
<dbReference type="Proteomes" id="UP001163882">
    <property type="component" value="Chromosome"/>
</dbReference>
<keyword evidence="3" id="KW-1185">Reference proteome</keyword>
<dbReference type="RefSeq" id="WP_264226917.1">
    <property type="nucleotide sequence ID" value="NZ_CP107716.1"/>
</dbReference>
<dbReference type="EMBL" id="CP107716">
    <property type="protein sequence ID" value="UYQ73330.1"/>
    <property type="molecule type" value="Genomic_DNA"/>
</dbReference>
<reference evidence="2" key="1">
    <citation type="submission" date="2022-10" db="EMBL/GenBank/DDBJ databases">
        <title>YIM 151497 complete genome.</title>
        <authorList>
            <person name="Chen X."/>
        </authorList>
    </citation>
    <scope>NUCLEOTIDE SEQUENCE</scope>
    <source>
        <strain evidence="2">YIM 151497</strain>
    </source>
</reference>
<keyword evidence="1" id="KW-0472">Membrane</keyword>
<proteinExistence type="predicted"/>
<gene>
    <name evidence="2" type="ORF">OF122_06100</name>
</gene>
<evidence type="ECO:0008006" key="4">
    <source>
        <dbReference type="Google" id="ProtNLM"/>
    </source>
</evidence>
<feature type="transmembrane region" description="Helical" evidence="1">
    <location>
        <begin position="106"/>
        <end position="126"/>
    </location>
</feature>
<feature type="transmembrane region" description="Helical" evidence="1">
    <location>
        <begin position="81"/>
        <end position="100"/>
    </location>
</feature>
<protein>
    <recommendedName>
        <fullName evidence="4">DUF2721 domain-containing protein</fullName>
    </recommendedName>
</protein>
<feature type="transmembrane region" description="Helical" evidence="1">
    <location>
        <begin position="6"/>
        <end position="23"/>
    </location>
</feature>
<keyword evidence="1" id="KW-1133">Transmembrane helix</keyword>
<evidence type="ECO:0000256" key="1">
    <source>
        <dbReference type="SAM" id="Phobius"/>
    </source>
</evidence>
<sequence>MAIVLYAALGLAAITIIGNLMLAKWNAQRVETRISERAEAYLASLEREGLPEPLSAMSDIERREAVLSAGREVRAESDRRFYLATIGGMAVFFVALGFGIEAGGMRAFVLALAVGGAALYGVTVFMRRSLRSRLAARGLDAERLRTT</sequence>
<organism evidence="2 3">
    <name type="scientific">Pelagibacterium flavum</name>
    <dbReference type="NCBI Taxonomy" id="2984530"/>
    <lineage>
        <taxon>Bacteria</taxon>
        <taxon>Pseudomonadati</taxon>
        <taxon>Pseudomonadota</taxon>
        <taxon>Alphaproteobacteria</taxon>
        <taxon>Hyphomicrobiales</taxon>
        <taxon>Devosiaceae</taxon>
        <taxon>Pelagibacterium</taxon>
    </lineage>
</organism>